<organism evidence="1 2">
    <name type="scientific">Dovyalis caffra</name>
    <dbReference type="NCBI Taxonomy" id="77055"/>
    <lineage>
        <taxon>Eukaryota</taxon>
        <taxon>Viridiplantae</taxon>
        <taxon>Streptophyta</taxon>
        <taxon>Embryophyta</taxon>
        <taxon>Tracheophyta</taxon>
        <taxon>Spermatophyta</taxon>
        <taxon>Magnoliopsida</taxon>
        <taxon>eudicotyledons</taxon>
        <taxon>Gunneridae</taxon>
        <taxon>Pentapetalae</taxon>
        <taxon>rosids</taxon>
        <taxon>fabids</taxon>
        <taxon>Malpighiales</taxon>
        <taxon>Salicaceae</taxon>
        <taxon>Flacourtieae</taxon>
        <taxon>Dovyalis</taxon>
    </lineage>
</organism>
<sequence length="79" mass="9093">MQQRKLKAINSNLISFDYKLASVVSSLRDLMEREKETKLVCVTVKLARGRFTERNGSTREKLESPAGWIVALRNVIRNK</sequence>
<gene>
    <name evidence="1" type="ORF">DCAF_LOCUS10470</name>
</gene>
<evidence type="ECO:0000313" key="2">
    <source>
        <dbReference type="Proteomes" id="UP001314170"/>
    </source>
</evidence>
<dbReference type="Proteomes" id="UP001314170">
    <property type="component" value="Unassembled WGS sequence"/>
</dbReference>
<reference evidence="1 2" key="1">
    <citation type="submission" date="2024-01" db="EMBL/GenBank/DDBJ databases">
        <authorList>
            <person name="Waweru B."/>
        </authorList>
    </citation>
    <scope>NUCLEOTIDE SEQUENCE [LARGE SCALE GENOMIC DNA]</scope>
</reference>
<keyword evidence="2" id="KW-1185">Reference proteome</keyword>
<dbReference type="EMBL" id="CAWUPB010000994">
    <property type="protein sequence ID" value="CAK7335476.1"/>
    <property type="molecule type" value="Genomic_DNA"/>
</dbReference>
<proteinExistence type="predicted"/>
<comment type="caution">
    <text evidence="1">The sequence shown here is derived from an EMBL/GenBank/DDBJ whole genome shotgun (WGS) entry which is preliminary data.</text>
</comment>
<accession>A0AAV1RFC5</accession>
<dbReference type="AlphaFoldDB" id="A0AAV1RFC5"/>
<name>A0AAV1RFC5_9ROSI</name>
<evidence type="ECO:0000313" key="1">
    <source>
        <dbReference type="EMBL" id="CAK7335476.1"/>
    </source>
</evidence>
<protein>
    <submittedName>
        <fullName evidence="1">Uncharacterized protein</fullName>
    </submittedName>
</protein>